<sequence length="623" mass="70133">MAQYSNLPPSEETLSSYPLFRSKTAYSPAEEEYRRSFSTTYTNPKEQFEVQATASNSSNPRKLRYRISHHVQRLWLWETCACVVAIAAHLAMVALLGVYNNARVSSWTNPLTLNSIISLMITIIKGAALIPIAGALGQLKWRRFWDYRGLSDLDFFDDASRGSLGSLRLIWHLKFWHLASFGALLTVSGFTMDFFAQNVVDTYHNLEITSGVASLPRSHVYTTYTDYTTGEEPGDQLPWVTMISSINFGISYTASMFWADSNLLVWCRTGNCTFGSYQSLGLDRQCRDITEFLDTSDEGVIRIPNGPYLRKGDGLLNASTTTEYPSLDIFKDVGPLLVNFQAIANPMLEEPVAIQCVLYWSVSTFSATNMTNFTLYEPVSSTWTNTSDTARTSYNQSSSIYLTPPECWVNGTHITDPSNQHCTNRITSLAQLGLQNFLTHPSIGMQGEMYKTERGWVVSNLFANALSWVTGYSLPNETYTNLERTINNTAIMMSQGVRQLPVRTDHSNDTHFPANGTVWQYEQFFRIQFVYLVPTHFVVGGSLIFFLITIYLTRLDHPWKTSSLPLVFHGLPPEDRDKIGEVPEMVDMQEAAKGMTVKLAMTPVGQRLVTKQTAKEWETMAAG</sequence>
<proteinExistence type="predicted"/>
<dbReference type="PANTHER" id="PTHR35394:SF5">
    <property type="entry name" value="DUF3176 DOMAIN-CONTAINING PROTEIN"/>
    <property type="match status" value="1"/>
</dbReference>
<name>A0A9P4JLT9_9PLEO</name>
<keyword evidence="1" id="KW-0472">Membrane</keyword>
<keyword evidence="3" id="KW-1185">Reference proteome</keyword>
<feature type="transmembrane region" description="Helical" evidence="1">
    <location>
        <begin position="74"/>
        <end position="96"/>
    </location>
</feature>
<dbReference type="AlphaFoldDB" id="A0A9P4JLT9"/>
<feature type="transmembrane region" description="Helical" evidence="1">
    <location>
        <begin position="529"/>
        <end position="552"/>
    </location>
</feature>
<protein>
    <submittedName>
        <fullName evidence="2">Uncharacterized protein</fullName>
    </submittedName>
</protein>
<dbReference type="PANTHER" id="PTHR35394">
    <property type="entry name" value="DUF3176 DOMAIN-CONTAINING PROTEIN"/>
    <property type="match status" value="1"/>
</dbReference>
<accession>A0A9P4JLT9</accession>
<evidence type="ECO:0000313" key="2">
    <source>
        <dbReference type="EMBL" id="KAF2199504.1"/>
    </source>
</evidence>
<dbReference type="Proteomes" id="UP000799536">
    <property type="component" value="Unassembled WGS sequence"/>
</dbReference>
<gene>
    <name evidence="2" type="ORF">GQ43DRAFT_113870</name>
</gene>
<dbReference type="EMBL" id="ML994072">
    <property type="protein sequence ID" value="KAF2199504.1"/>
    <property type="molecule type" value="Genomic_DNA"/>
</dbReference>
<keyword evidence="1" id="KW-1133">Transmembrane helix</keyword>
<feature type="transmembrane region" description="Helical" evidence="1">
    <location>
        <begin position="175"/>
        <end position="196"/>
    </location>
</feature>
<comment type="caution">
    <text evidence="2">The sequence shown here is derived from an EMBL/GenBank/DDBJ whole genome shotgun (WGS) entry which is preliminary data.</text>
</comment>
<reference evidence="2" key="1">
    <citation type="journal article" date="2020" name="Stud. Mycol.">
        <title>101 Dothideomycetes genomes: a test case for predicting lifestyles and emergence of pathogens.</title>
        <authorList>
            <person name="Haridas S."/>
            <person name="Albert R."/>
            <person name="Binder M."/>
            <person name="Bloem J."/>
            <person name="Labutti K."/>
            <person name="Salamov A."/>
            <person name="Andreopoulos B."/>
            <person name="Baker S."/>
            <person name="Barry K."/>
            <person name="Bills G."/>
            <person name="Bluhm B."/>
            <person name="Cannon C."/>
            <person name="Castanera R."/>
            <person name="Culley D."/>
            <person name="Daum C."/>
            <person name="Ezra D."/>
            <person name="Gonzalez J."/>
            <person name="Henrissat B."/>
            <person name="Kuo A."/>
            <person name="Liang C."/>
            <person name="Lipzen A."/>
            <person name="Lutzoni F."/>
            <person name="Magnuson J."/>
            <person name="Mondo S."/>
            <person name="Nolan M."/>
            <person name="Ohm R."/>
            <person name="Pangilinan J."/>
            <person name="Park H.-J."/>
            <person name="Ramirez L."/>
            <person name="Alfaro M."/>
            <person name="Sun H."/>
            <person name="Tritt A."/>
            <person name="Yoshinaga Y."/>
            <person name="Zwiers L.-H."/>
            <person name="Turgeon B."/>
            <person name="Goodwin S."/>
            <person name="Spatafora J."/>
            <person name="Crous P."/>
            <person name="Grigoriev I."/>
        </authorList>
    </citation>
    <scope>NUCLEOTIDE SEQUENCE</scope>
    <source>
        <strain evidence="2">ATCC 74209</strain>
    </source>
</reference>
<keyword evidence="1" id="KW-0812">Transmembrane</keyword>
<dbReference type="Pfam" id="PF11374">
    <property type="entry name" value="DUF3176"/>
    <property type="match status" value="1"/>
</dbReference>
<feature type="transmembrane region" description="Helical" evidence="1">
    <location>
        <begin position="116"/>
        <end position="139"/>
    </location>
</feature>
<evidence type="ECO:0000256" key="1">
    <source>
        <dbReference type="SAM" id="Phobius"/>
    </source>
</evidence>
<dbReference type="InterPro" id="IPR021514">
    <property type="entry name" value="DUF3176"/>
</dbReference>
<dbReference type="OrthoDB" id="5376804at2759"/>
<evidence type="ECO:0000313" key="3">
    <source>
        <dbReference type="Proteomes" id="UP000799536"/>
    </source>
</evidence>
<organism evidence="2 3">
    <name type="scientific">Delitschia confertaspora ATCC 74209</name>
    <dbReference type="NCBI Taxonomy" id="1513339"/>
    <lineage>
        <taxon>Eukaryota</taxon>
        <taxon>Fungi</taxon>
        <taxon>Dikarya</taxon>
        <taxon>Ascomycota</taxon>
        <taxon>Pezizomycotina</taxon>
        <taxon>Dothideomycetes</taxon>
        <taxon>Pleosporomycetidae</taxon>
        <taxon>Pleosporales</taxon>
        <taxon>Delitschiaceae</taxon>
        <taxon>Delitschia</taxon>
    </lineage>
</organism>